<gene>
    <name evidence="2" type="ORF">XbrCFBP1976_14880</name>
</gene>
<feature type="transmembrane region" description="Helical" evidence="1">
    <location>
        <begin position="35"/>
        <end position="54"/>
    </location>
</feature>
<evidence type="ECO:0000313" key="3">
    <source>
        <dbReference type="Proteomes" id="UP000239710"/>
    </source>
</evidence>
<name>A0ABX5BML8_9XANT</name>
<protein>
    <submittedName>
        <fullName evidence="2">Uncharacterized protein</fullName>
    </submittedName>
</protein>
<evidence type="ECO:0000313" key="2">
    <source>
        <dbReference type="EMBL" id="PPV05913.1"/>
    </source>
</evidence>
<keyword evidence="1" id="KW-0472">Membrane</keyword>
<organism evidence="2 3">
    <name type="scientific">Xanthomonas bromi</name>
    <dbReference type="NCBI Taxonomy" id="56449"/>
    <lineage>
        <taxon>Bacteria</taxon>
        <taxon>Pseudomonadati</taxon>
        <taxon>Pseudomonadota</taxon>
        <taxon>Gammaproteobacteria</taxon>
        <taxon>Lysobacterales</taxon>
        <taxon>Lysobacteraceae</taxon>
        <taxon>Xanthomonas</taxon>
    </lineage>
</organism>
<dbReference type="Proteomes" id="UP000239710">
    <property type="component" value="Unassembled WGS sequence"/>
</dbReference>
<keyword evidence="1" id="KW-0812">Transmembrane</keyword>
<keyword evidence="1" id="KW-1133">Transmembrane helix</keyword>
<dbReference type="RefSeq" id="WP_065467438.1">
    <property type="nucleotide sequence ID" value="NZ_FLTX01000021.1"/>
</dbReference>
<proteinExistence type="predicted"/>
<keyword evidence="3" id="KW-1185">Reference proteome</keyword>
<sequence length="64" mass="7360">MREAILDGRYVSVIRGRPARIFLAENDPHRFGVSIVWDGLLSCVPLVLVGRVAYASWKARRHRR</sequence>
<dbReference type="EMBL" id="MDCE01000022">
    <property type="protein sequence ID" value="PPV05913.1"/>
    <property type="molecule type" value="Genomic_DNA"/>
</dbReference>
<comment type="caution">
    <text evidence="2">The sequence shown here is derived from an EMBL/GenBank/DDBJ whole genome shotgun (WGS) entry which is preliminary data.</text>
</comment>
<reference evidence="2 3" key="1">
    <citation type="submission" date="2016-08" db="EMBL/GenBank/DDBJ databases">
        <title>Evolution of the type three secretion system and type three effector repertoires in Xanthomonas.</title>
        <authorList>
            <person name="Merda D."/>
            <person name="Briand M."/>
            <person name="Bosis E."/>
            <person name="Rousseau C."/>
            <person name="Portier P."/>
            <person name="Jacques M.-A."/>
            <person name="Fischer-Le Saux M."/>
        </authorList>
    </citation>
    <scope>NUCLEOTIDE SEQUENCE [LARGE SCALE GENOMIC DNA]</scope>
    <source>
        <strain evidence="2 3">CFBP1976</strain>
    </source>
</reference>
<evidence type="ECO:0000256" key="1">
    <source>
        <dbReference type="SAM" id="Phobius"/>
    </source>
</evidence>
<accession>A0ABX5BML8</accession>